<evidence type="ECO:0000313" key="5">
    <source>
        <dbReference type="Proteomes" id="UP000186096"/>
    </source>
</evidence>
<dbReference type="Gene3D" id="3.10.105.10">
    <property type="entry name" value="Dipeptide-binding Protein, Domain 3"/>
    <property type="match status" value="1"/>
</dbReference>
<dbReference type="RefSeq" id="WP_030508698.1">
    <property type="nucleotide sequence ID" value="NZ_CP192071.1"/>
</dbReference>
<dbReference type="Proteomes" id="UP000186096">
    <property type="component" value="Unassembled WGS sequence"/>
</dbReference>
<evidence type="ECO:0000313" key="4">
    <source>
        <dbReference type="EMBL" id="SIS23639.1"/>
    </source>
</evidence>
<keyword evidence="2" id="KW-0732">Signal</keyword>
<evidence type="ECO:0000259" key="3">
    <source>
        <dbReference type="Pfam" id="PF00496"/>
    </source>
</evidence>
<evidence type="ECO:0000256" key="2">
    <source>
        <dbReference type="SAM" id="SignalP"/>
    </source>
</evidence>
<sequence>MRNRTRFLIPVLAAGLLSAACSGGGGSSTPTGPAGDGAAGGGAAAPAGGSGGAFPRNETLYTSGTQWGPPANWNPLREWDFATGTKGLVYETLFMYDPNTDKFTPWLAESGDWTGELEYTLKLRKGITWSDGKPFTADDVIFTFELGKMETVPYHPLWDWMKSAEKVDDYTIKFTFATANYQEWANHLYSRAIVPKHLWEGRSEDEVMNGVNEKPVGTGPYAYQSHDQDRMVWVKRDGWWATKALNKDVKPKYIVDIVNSSNEVAMGLLLQKGLDLSNNFLPGIANLVKGSFGIKTYYDQPPYMLPANTTWMWFNTAKKPMDDKEFRKAVAYAIDTKKIVEGVYGNLVKASDPSGLLPQWDKYVDKNVTSALGFSYNPDKAKQLLADAGYKDRNGDGLVESPSGAKISLKLIVPAGWTDWMEAARVISSSAKAAGIDIEADFPDYNALVDVRNQGKFDLVLNNDKQLANTPWLYYDYLFRLPVQKLQSTTNFGRYENKRAWELTQQLDQVKPEDVEGMKKITSELQKIQLGDMPVVPLWYNGLWSQTTDSTWKNWPTSAADAPKYPPTVWRNWLEMGGTLMLTELQPASGG</sequence>
<dbReference type="Pfam" id="PF00496">
    <property type="entry name" value="SBP_bac_5"/>
    <property type="match status" value="1"/>
</dbReference>
<protein>
    <submittedName>
        <fullName evidence="4">Peptide/nickel transport system substrate-binding protein</fullName>
    </submittedName>
</protein>
<proteinExistence type="predicted"/>
<feature type="chain" id="PRO_5038902525" evidence="2">
    <location>
        <begin position="24"/>
        <end position="591"/>
    </location>
</feature>
<dbReference type="GO" id="GO:1904680">
    <property type="term" value="F:peptide transmembrane transporter activity"/>
    <property type="evidence" value="ECO:0007669"/>
    <property type="project" value="TreeGrafter"/>
</dbReference>
<dbReference type="EMBL" id="FTNI01000047">
    <property type="protein sequence ID" value="SIS23639.1"/>
    <property type="molecule type" value="Genomic_DNA"/>
</dbReference>
<feature type="signal peptide" evidence="2">
    <location>
        <begin position="1"/>
        <end position="23"/>
    </location>
</feature>
<gene>
    <name evidence="4" type="ORF">SAMN05421833_14724</name>
</gene>
<dbReference type="InterPro" id="IPR039424">
    <property type="entry name" value="SBP_5"/>
</dbReference>
<dbReference type="CDD" id="cd08509">
    <property type="entry name" value="PBP2_TmCBP_oligosaccharides_like"/>
    <property type="match status" value="1"/>
</dbReference>
<feature type="region of interest" description="Disordered" evidence="1">
    <location>
        <begin position="23"/>
        <end position="67"/>
    </location>
</feature>
<dbReference type="Gene3D" id="3.90.76.10">
    <property type="entry name" value="Dipeptide-binding Protein, Domain 1"/>
    <property type="match status" value="1"/>
</dbReference>
<accession>A0A1N7HFJ5</accession>
<evidence type="ECO:0000256" key="1">
    <source>
        <dbReference type="SAM" id="MobiDB-lite"/>
    </source>
</evidence>
<dbReference type="AlphaFoldDB" id="A0A1N7HFJ5"/>
<name>A0A1N7HFJ5_9ACTN</name>
<dbReference type="STRING" id="58117.SAMN05421833_14724"/>
<dbReference type="OrthoDB" id="9764591at2"/>
<dbReference type="SUPFAM" id="SSF53850">
    <property type="entry name" value="Periplasmic binding protein-like II"/>
    <property type="match status" value="1"/>
</dbReference>
<feature type="compositionally biased region" description="Gly residues" evidence="1">
    <location>
        <begin position="34"/>
        <end position="52"/>
    </location>
</feature>
<dbReference type="PANTHER" id="PTHR30290">
    <property type="entry name" value="PERIPLASMIC BINDING COMPONENT OF ABC TRANSPORTER"/>
    <property type="match status" value="1"/>
</dbReference>
<dbReference type="GO" id="GO:0015833">
    <property type="term" value="P:peptide transport"/>
    <property type="evidence" value="ECO:0007669"/>
    <property type="project" value="TreeGrafter"/>
</dbReference>
<organism evidence="4 5">
    <name type="scientific">Microbispora rosea</name>
    <dbReference type="NCBI Taxonomy" id="58117"/>
    <lineage>
        <taxon>Bacteria</taxon>
        <taxon>Bacillati</taxon>
        <taxon>Actinomycetota</taxon>
        <taxon>Actinomycetes</taxon>
        <taxon>Streptosporangiales</taxon>
        <taxon>Streptosporangiaceae</taxon>
        <taxon>Microbispora</taxon>
    </lineage>
</organism>
<dbReference type="GeneID" id="97493394"/>
<reference evidence="5" key="1">
    <citation type="submission" date="2017-01" db="EMBL/GenBank/DDBJ databases">
        <authorList>
            <person name="Varghese N."/>
            <person name="Submissions S."/>
        </authorList>
    </citation>
    <scope>NUCLEOTIDE SEQUENCE [LARGE SCALE GENOMIC DNA]</scope>
    <source>
        <strain evidence="5">ATCC 12950</strain>
    </source>
</reference>
<feature type="domain" description="Solute-binding protein family 5" evidence="3">
    <location>
        <begin position="102"/>
        <end position="477"/>
    </location>
</feature>
<keyword evidence="5" id="KW-1185">Reference proteome</keyword>
<dbReference type="InterPro" id="IPR000914">
    <property type="entry name" value="SBP_5_dom"/>
</dbReference>
<dbReference type="PROSITE" id="PS51257">
    <property type="entry name" value="PROKAR_LIPOPROTEIN"/>
    <property type="match status" value="1"/>
</dbReference>
<dbReference type="PANTHER" id="PTHR30290:SF82">
    <property type="entry name" value="ABC-TYPE DIPEPTIDE_OLIGOPEPTIDE TRANSPORT SYSTEM, PERIPLASMIC COMPONENT"/>
    <property type="match status" value="1"/>
</dbReference>
<dbReference type="Gene3D" id="3.40.190.10">
    <property type="entry name" value="Periplasmic binding protein-like II"/>
    <property type="match status" value="1"/>
</dbReference>